<dbReference type="Pfam" id="PF13742">
    <property type="entry name" value="tRNA_anti_2"/>
    <property type="match status" value="1"/>
</dbReference>
<keyword evidence="1 5" id="KW-0963">Cytoplasm</keyword>
<dbReference type="Pfam" id="PF02601">
    <property type="entry name" value="Exonuc_VII_L"/>
    <property type="match status" value="1"/>
</dbReference>
<dbReference type="PANTHER" id="PTHR30008">
    <property type="entry name" value="EXODEOXYRIBONUCLEASE 7 LARGE SUBUNIT"/>
    <property type="match status" value="1"/>
</dbReference>
<dbReference type="InterPro" id="IPR003753">
    <property type="entry name" value="Exonuc_VII_L"/>
</dbReference>
<evidence type="ECO:0000256" key="6">
    <source>
        <dbReference type="RuleBase" id="RU004355"/>
    </source>
</evidence>
<dbReference type="GO" id="GO:0003676">
    <property type="term" value="F:nucleic acid binding"/>
    <property type="evidence" value="ECO:0007669"/>
    <property type="project" value="InterPro"/>
</dbReference>
<feature type="domain" description="Exonuclease VII large subunit C-terminal" evidence="7">
    <location>
        <begin position="128"/>
        <end position="351"/>
    </location>
</feature>
<protein>
    <recommendedName>
        <fullName evidence="5">Exodeoxyribonuclease 7 large subunit</fullName>
        <ecNumber evidence="5">3.1.11.6</ecNumber>
    </recommendedName>
    <alternativeName>
        <fullName evidence="5">Exodeoxyribonuclease VII large subunit</fullName>
        <shortName evidence="5">Exonuclease VII large subunit</shortName>
    </alternativeName>
</protein>
<feature type="domain" description="OB-fold nucleic acid binding" evidence="8">
    <location>
        <begin position="12"/>
        <end position="104"/>
    </location>
</feature>
<evidence type="ECO:0000259" key="8">
    <source>
        <dbReference type="Pfam" id="PF13742"/>
    </source>
</evidence>
<evidence type="ECO:0000256" key="2">
    <source>
        <dbReference type="ARBA" id="ARBA00022722"/>
    </source>
</evidence>
<dbReference type="GO" id="GO:0009318">
    <property type="term" value="C:exodeoxyribonuclease VII complex"/>
    <property type="evidence" value="ECO:0007669"/>
    <property type="project" value="UniProtKB-UniRule"/>
</dbReference>
<sequence length="400" mass="44742">MSQSDLFTPETLSVSDLTEDIKLLLEGNFMDIKVEGEVSNASTSRSGHTYFTLKDEDAQLSCVIWSGINRRLKVELTDGQQIIAGGDIQVYPPHGKYQLIVRSVEQAGIGALQEAFEKLKSRLKEEGLFDDVYKKPLPRFPFDIGVITSATGAAFHDIRDTLERRWPLATVHLHHASVQGTNAAPELVRAIDWFSGASNPVDLLIVGRGGGSLEDLWPFNEEAVARALHRCSIPTISAVGHEVDFSISDFVADARAATPTQAAILATPDINEVRMFADDLSTRLHTAVEERVADQKEHVRQLVQSHALQAIRQKVANLGERIGGLKEKLHHRQQMRLLQQREQVSNLRHRLEIRNPNAPLEQGYTRVRQDKAWIKTLESFDRDTPATIEWRDGELEVGSK</sequence>
<dbReference type="OrthoDB" id="9802795at2"/>
<proteinExistence type="inferred from homology"/>
<evidence type="ECO:0000313" key="9">
    <source>
        <dbReference type="EMBL" id="SHG02831.1"/>
    </source>
</evidence>
<dbReference type="STRING" id="1194090.SAMN05443144_11746"/>
<comment type="subcellular location">
    <subcellularLocation>
        <location evidence="5 6">Cytoplasm</location>
    </subcellularLocation>
</comment>
<dbReference type="EC" id="3.1.11.6" evidence="5"/>
<keyword evidence="10" id="KW-1185">Reference proteome</keyword>
<keyword evidence="2 5" id="KW-0540">Nuclease</keyword>
<comment type="subunit">
    <text evidence="5">Heterooligomer composed of large and small subunits.</text>
</comment>
<dbReference type="AlphaFoldDB" id="A0A1M5GH54"/>
<gene>
    <name evidence="5" type="primary">xseA</name>
    <name evidence="9" type="ORF">SAMN05443144_11746</name>
</gene>
<evidence type="ECO:0000259" key="7">
    <source>
        <dbReference type="Pfam" id="PF02601"/>
    </source>
</evidence>
<evidence type="ECO:0000256" key="4">
    <source>
        <dbReference type="ARBA" id="ARBA00022839"/>
    </source>
</evidence>
<dbReference type="PANTHER" id="PTHR30008:SF0">
    <property type="entry name" value="EXODEOXYRIBONUCLEASE 7 LARGE SUBUNIT"/>
    <property type="match status" value="1"/>
</dbReference>
<dbReference type="CDD" id="cd04489">
    <property type="entry name" value="ExoVII_LU_OBF"/>
    <property type="match status" value="1"/>
</dbReference>
<dbReference type="GO" id="GO:0008855">
    <property type="term" value="F:exodeoxyribonuclease VII activity"/>
    <property type="evidence" value="ECO:0007669"/>
    <property type="project" value="UniProtKB-UniRule"/>
</dbReference>
<dbReference type="GO" id="GO:0006308">
    <property type="term" value="P:DNA catabolic process"/>
    <property type="evidence" value="ECO:0007669"/>
    <property type="project" value="UniProtKB-UniRule"/>
</dbReference>
<keyword evidence="4 5" id="KW-0269">Exonuclease</keyword>
<comment type="catalytic activity">
    <reaction evidence="5 6">
        <text>Exonucleolytic cleavage in either 5'- to 3'- or 3'- to 5'-direction to yield nucleoside 5'-phosphates.</text>
        <dbReference type="EC" id="3.1.11.6"/>
    </reaction>
</comment>
<keyword evidence="3 5" id="KW-0378">Hydrolase</keyword>
<dbReference type="HAMAP" id="MF_00378">
    <property type="entry name" value="Exonuc_7_L"/>
    <property type="match status" value="1"/>
</dbReference>
<dbReference type="NCBIfam" id="TIGR00237">
    <property type="entry name" value="xseA"/>
    <property type="match status" value="1"/>
</dbReference>
<evidence type="ECO:0000256" key="1">
    <source>
        <dbReference type="ARBA" id="ARBA00022490"/>
    </source>
</evidence>
<dbReference type="EMBL" id="FQUS01000017">
    <property type="protein sequence ID" value="SHG02831.1"/>
    <property type="molecule type" value="Genomic_DNA"/>
</dbReference>
<dbReference type="Proteomes" id="UP000184041">
    <property type="component" value="Unassembled WGS sequence"/>
</dbReference>
<comment type="similarity">
    <text evidence="5 6">Belongs to the XseA family.</text>
</comment>
<evidence type="ECO:0000256" key="3">
    <source>
        <dbReference type="ARBA" id="ARBA00022801"/>
    </source>
</evidence>
<accession>A0A1M5GH54</accession>
<dbReference type="InterPro" id="IPR020579">
    <property type="entry name" value="Exonuc_VII_lsu_C"/>
</dbReference>
<reference evidence="9 10" key="1">
    <citation type="submission" date="2016-11" db="EMBL/GenBank/DDBJ databases">
        <authorList>
            <person name="Jaros S."/>
            <person name="Januszkiewicz K."/>
            <person name="Wedrychowicz H."/>
        </authorList>
    </citation>
    <scope>NUCLEOTIDE SEQUENCE [LARGE SCALE GENOMIC DNA]</scope>
    <source>
        <strain evidence="9 10">DSM 21986</strain>
    </source>
</reference>
<organism evidence="9 10">
    <name type="scientific">Fodinibius roseus</name>
    <dbReference type="NCBI Taxonomy" id="1194090"/>
    <lineage>
        <taxon>Bacteria</taxon>
        <taxon>Pseudomonadati</taxon>
        <taxon>Balneolota</taxon>
        <taxon>Balneolia</taxon>
        <taxon>Balneolales</taxon>
        <taxon>Balneolaceae</taxon>
        <taxon>Fodinibius</taxon>
    </lineage>
</organism>
<dbReference type="RefSeq" id="WP_073066214.1">
    <property type="nucleotide sequence ID" value="NZ_FQUS01000017.1"/>
</dbReference>
<evidence type="ECO:0000256" key="5">
    <source>
        <dbReference type="HAMAP-Rule" id="MF_00378"/>
    </source>
</evidence>
<name>A0A1M5GH54_9BACT</name>
<dbReference type="GO" id="GO:0005737">
    <property type="term" value="C:cytoplasm"/>
    <property type="evidence" value="ECO:0007669"/>
    <property type="project" value="UniProtKB-SubCell"/>
</dbReference>
<dbReference type="InterPro" id="IPR025824">
    <property type="entry name" value="OB-fold_nuc-bd_dom"/>
</dbReference>
<comment type="function">
    <text evidence="5">Bidirectionally degrades single-stranded DNA into large acid-insoluble oligonucleotides, which are then degraded further into small acid-soluble oligonucleotides.</text>
</comment>
<evidence type="ECO:0000313" key="10">
    <source>
        <dbReference type="Proteomes" id="UP000184041"/>
    </source>
</evidence>